<evidence type="ECO:0000256" key="3">
    <source>
        <dbReference type="ARBA" id="ARBA00022692"/>
    </source>
</evidence>
<name>A0A151UB88_CAJCA</name>
<dbReference type="InterPro" id="IPR001107">
    <property type="entry name" value="Band_7"/>
</dbReference>
<dbReference type="CDD" id="cd03406">
    <property type="entry name" value="SPFH_like_u3"/>
    <property type="match status" value="1"/>
</dbReference>
<keyword evidence="6 9" id="KW-1133">Transmembrane helix</keyword>
<dbReference type="Gene3D" id="3.30.479.30">
    <property type="entry name" value="Band 7 domain"/>
    <property type="match status" value="1"/>
</dbReference>
<dbReference type="SUPFAM" id="SSF117892">
    <property type="entry name" value="Band 7/SPFH domain"/>
    <property type="match status" value="1"/>
</dbReference>
<dbReference type="InterPro" id="IPR033294">
    <property type="entry name" value="Erlin1/2"/>
</dbReference>
<protein>
    <submittedName>
        <fullName evidence="11">Erlin-2</fullName>
    </submittedName>
</protein>
<evidence type="ECO:0000256" key="9">
    <source>
        <dbReference type="SAM" id="Phobius"/>
    </source>
</evidence>
<dbReference type="AlphaFoldDB" id="A0A151UB88"/>
<evidence type="ECO:0000256" key="8">
    <source>
        <dbReference type="ARBA" id="ARBA00023180"/>
    </source>
</evidence>
<dbReference type="GO" id="GO:0015485">
    <property type="term" value="F:cholesterol binding"/>
    <property type="evidence" value="ECO:0007669"/>
    <property type="project" value="TreeGrafter"/>
</dbReference>
<keyword evidence="7 9" id="KW-0472">Membrane</keyword>
<evidence type="ECO:0000313" key="12">
    <source>
        <dbReference type="Proteomes" id="UP000075243"/>
    </source>
</evidence>
<sequence>MDSQQRTVASPPSPPGHDSTATLIAFLIFFAIAALVLVPSASPSFQNSLSILHQVPEGHVGVYWRGGALLKIITEPGFHLKMPFITQYEPVQVTLQTDQVTDIPCGTKGGVMINFGKIEVVNRLHKEFVFETLLNYGVHYDKTWIYDKIHHEINQFCSSHSLQQVYIDVFDQIDEKMKDALQVDCTRYAPGIEIISVRVTKPTIPDSIRRNFEQMEEERTKVLIAIEKQKVSEKEAETKKKMAISEAEKNANVSKILMEQKLLEKDSARRQEEIENAMYLAREKSLADADFYRVIKEAEANKLKLTPEFLQLKFIEAIANNTKIFFGDKVPNMILDQRLLGNLLHDVSRGKTTTAKADI</sequence>
<evidence type="ECO:0000256" key="4">
    <source>
        <dbReference type="ARBA" id="ARBA00022824"/>
    </source>
</evidence>
<dbReference type="GO" id="GO:0031625">
    <property type="term" value="F:ubiquitin protein ligase binding"/>
    <property type="evidence" value="ECO:0007669"/>
    <property type="project" value="InterPro"/>
</dbReference>
<evidence type="ECO:0000256" key="2">
    <source>
        <dbReference type="ARBA" id="ARBA00008164"/>
    </source>
</evidence>
<keyword evidence="8" id="KW-0325">Glycoprotein</keyword>
<feature type="domain" description="Band 7" evidence="10">
    <location>
        <begin position="50"/>
        <end position="216"/>
    </location>
</feature>
<feature type="transmembrane region" description="Helical" evidence="9">
    <location>
        <begin position="20"/>
        <end position="38"/>
    </location>
</feature>
<organism evidence="11 12">
    <name type="scientific">Cajanus cajan</name>
    <name type="common">Pigeon pea</name>
    <name type="synonym">Cajanus indicus</name>
    <dbReference type="NCBI Taxonomy" id="3821"/>
    <lineage>
        <taxon>Eukaryota</taxon>
        <taxon>Viridiplantae</taxon>
        <taxon>Streptophyta</taxon>
        <taxon>Embryophyta</taxon>
        <taxon>Tracheophyta</taxon>
        <taxon>Spermatophyta</taxon>
        <taxon>Magnoliopsida</taxon>
        <taxon>eudicotyledons</taxon>
        <taxon>Gunneridae</taxon>
        <taxon>Pentapetalae</taxon>
        <taxon>rosids</taxon>
        <taxon>fabids</taxon>
        <taxon>Fabales</taxon>
        <taxon>Fabaceae</taxon>
        <taxon>Papilionoideae</taxon>
        <taxon>50 kb inversion clade</taxon>
        <taxon>NPAAA clade</taxon>
        <taxon>indigoferoid/millettioid clade</taxon>
        <taxon>Phaseoleae</taxon>
        <taxon>Cajanus</taxon>
    </lineage>
</organism>
<keyword evidence="5" id="KW-0735">Signal-anchor</keyword>
<comment type="subcellular location">
    <subcellularLocation>
        <location evidence="1">Endoplasmic reticulum membrane</location>
        <topology evidence="1">Single-pass type II membrane protein</topology>
    </subcellularLocation>
</comment>
<proteinExistence type="inferred from homology"/>
<evidence type="ECO:0000256" key="5">
    <source>
        <dbReference type="ARBA" id="ARBA00022968"/>
    </source>
</evidence>
<accession>A0A151UB88</accession>
<evidence type="ECO:0000259" key="10">
    <source>
        <dbReference type="SMART" id="SM00244"/>
    </source>
</evidence>
<keyword evidence="12" id="KW-1185">Reference proteome</keyword>
<evidence type="ECO:0000256" key="6">
    <source>
        <dbReference type="ARBA" id="ARBA00022989"/>
    </source>
</evidence>
<keyword evidence="3 9" id="KW-0812">Transmembrane</keyword>
<dbReference type="GO" id="GO:0005789">
    <property type="term" value="C:endoplasmic reticulum membrane"/>
    <property type="evidence" value="ECO:0007669"/>
    <property type="project" value="UniProtKB-SubCell"/>
</dbReference>
<dbReference type="EMBL" id="CM003603">
    <property type="protein sequence ID" value="KYP76544.1"/>
    <property type="molecule type" value="Genomic_DNA"/>
</dbReference>
<dbReference type="Proteomes" id="UP000075243">
    <property type="component" value="Chromosome 1"/>
</dbReference>
<evidence type="ECO:0000256" key="7">
    <source>
        <dbReference type="ARBA" id="ARBA00023136"/>
    </source>
</evidence>
<dbReference type="GO" id="GO:0032933">
    <property type="term" value="P:SREBP signaling pathway"/>
    <property type="evidence" value="ECO:0007669"/>
    <property type="project" value="TreeGrafter"/>
</dbReference>
<evidence type="ECO:0000313" key="11">
    <source>
        <dbReference type="EMBL" id="KYP76544.1"/>
    </source>
</evidence>
<dbReference type="STRING" id="3821.A0A151UB88"/>
<dbReference type="OMA" id="YNMVRNF"/>
<keyword evidence="4" id="KW-0256">Endoplasmic reticulum</keyword>
<comment type="similarity">
    <text evidence="2">Belongs to the band 7/mec-2 family.</text>
</comment>
<evidence type="ECO:0000256" key="1">
    <source>
        <dbReference type="ARBA" id="ARBA00004648"/>
    </source>
</evidence>
<gene>
    <name evidence="11" type="ORF">KK1_020790</name>
</gene>
<dbReference type="SMART" id="SM00244">
    <property type="entry name" value="PHB"/>
    <property type="match status" value="1"/>
</dbReference>
<dbReference type="Pfam" id="PF01145">
    <property type="entry name" value="Band_7"/>
    <property type="match status" value="1"/>
</dbReference>
<dbReference type="OrthoDB" id="77368at2759"/>
<reference evidence="11 12" key="1">
    <citation type="journal article" date="2012" name="Nat. Biotechnol.">
        <title>Draft genome sequence of pigeonpea (Cajanus cajan), an orphan legume crop of resource-poor farmers.</title>
        <authorList>
            <person name="Varshney R.K."/>
            <person name="Chen W."/>
            <person name="Li Y."/>
            <person name="Bharti A.K."/>
            <person name="Saxena R.K."/>
            <person name="Schlueter J.A."/>
            <person name="Donoghue M.T."/>
            <person name="Azam S."/>
            <person name="Fan G."/>
            <person name="Whaley A.M."/>
            <person name="Farmer A.D."/>
            <person name="Sheridan J."/>
            <person name="Iwata A."/>
            <person name="Tuteja R."/>
            <person name="Penmetsa R.V."/>
            <person name="Wu W."/>
            <person name="Upadhyaya H.D."/>
            <person name="Yang S.P."/>
            <person name="Shah T."/>
            <person name="Saxena K.B."/>
            <person name="Michael T."/>
            <person name="McCombie W.R."/>
            <person name="Yang B."/>
            <person name="Zhang G."/>
            <person name="Yang H."/>
            <person name="Wang J."/>
            <person name="Spillane C."/>
            <person name="Cook D.R."/>
            <person name="May G.D."/>
            <person name="Xu X."/>
            <person name="Jackson S.A."/>
        </authorList>
    </citation>
    <scope>NUCLEOTIDE SEQUENCE [LARGE SCALE GENOMIC DNA]</scope>
    <source>
        <strain evidence="12">cv. Asha</strain>
    </source>
</reference>
<dbReference type="InterPro" id="IPR036013">
    <property type="entry name" value="Band_7/SPFH_dom_sf"/>
</dbReference>
<dbReference type="PANTHER" id="PTHR15351:SF3">
    <property type="entry name" value="ERLIN"/>
    <property type="match status" value="1"/>
</dbReference>
<dbReference type="PANTHER" id="PTHR15351">
    <property type="entry name" value="ERLIN (ER LIPID RAFT ASSOCIATED PROTEIN) HOMOLOG"/>
    <property type="match status" value="1"/>
</dbReference>
<dbReference type="Gramene" id="C.cajan_20190.t">
    <property type="protein sequence ID" value="C.cajan_20190.t"/>
    <property type="gene ID" value="C.cajan_20190"/>
</dbReference>